<reference evidence="3 4" key="1">
    <citation type="submission" date="2016-02" db="EMBL/GenBank/DDBJ databases">
        <title>Genome sequence of Tissierella creatinophila DSM 6911.</title>
        <authorList>
            <person name="Poehlein A."/>
            <person name="Daniel R."/>
        </authorList>
    </citation>
    <scope>NUCLEOTIDE SEQUENCE [LARGE SCALE GENOMIC DNA]</scope>
    <source>
        <strain evidence="3 4">DSM 6911</strain>
    </source>
</reference>
<dbReference type="Pfam" id="PF02826">
    <property type="entry name" value="2-Hacid_dh_C"/>
    <property type="match status" value="1"/>
</dbReference>
<dbReference type="NCBIfam" id="NF006162">
    <property type="entry name" value="PRK08306.1"/>
    <property type="match status" value="1"/>
</dbReference>
<dbReference type="Gene3D" id="3.40.50.720">
    <property type="entry name" value="NAD(P)-binding Rossmann-like Domain"/>
    <property type="match status" value="1"/>
</dbReference>
<accession>A0A1U7M7G5</accession>
<dbReference type="EC" id="1.3.1.-" evidence="3"/>
<keyword evidence="3" id="KW-0560">Oxidoreductase</keyword>
<dbReference type="GO" id="GO:0016491">
    <property type="term" value="F:oxidoreductase activity"/>
    <property type="evidence" value="ECO:0007669"/>
    <property type="project" value="UniProtKB-KW"/>
</dbReference>
<gene>
    <name evidence="3" type="primary">dpaA</name>
    <name evidence="3" type="ORF">TICRE_06910</name>
</gene>
<keyword evidence="4" id="KW-1185">Reference proteome</keyword>
<proteinExistence type="predicted"/>
<sequence>MKNKSFAIIGGDRRSYELAKLLLEKGHRINLYGFKKLNLDNKIEEAQSIKLALKDVDVVITPIPITRDKININAPYHESDIPIEEVFKNMNKNQLLIGGSTSVCVELKDHYHIRVYDIMDREEMAVLNAIPTAEGALQIALEQTDITLHGSDTMVLGFGRIGKVMAKILSGMGSNVYVLARKHSDISWIKSYGYKAIYIFDLKEKLPNMDVIFNTIPKNIINEELLKLIDPKTLIIDLASMPGGIDYNAADKMDIKVVHALGLPGKVAPVSSARFMLDSIYNIIEELGV</sequence>
<evidence type="ECO:0000313" key="3">
    <source>
        <dbReference type="EMBL" id="OLS03263.1"/>
    </source>
</evidence>
<dbReference type="InterPro" id="IPR006140">
    <property type="entry name" value="D-isomer_DH_NAD-bd"/>
</dbReference>
<dbReference type="GO" id="GO:0051287">
    <property type="term" value="F:NAD binding"/>
    <property type="evidence" value="ECO:0007669"/>
    <property type="project" value="InterPro"/>
</dbReference>
<dbReference type="OrthoDB" id="8840764at2"/>
<evidence type="ECO:0000259" key="1">
    <source>
        <dbReference type="Pfam" id="PF02826"/>
    </source>
</evidence>
<dbReference type="Pfam" id="PF16924">
    <property type="entry name" value="DpaA_N"/>
    <property type="match status" value="1"/>
</dbReference>
<comment type="caution">
    <text evidence="3">The sequence shown here is derived from an EMBL/GenBank/DDBJ whole genome shotgun (WGS) entry which is preliminary data.</text>
</comment>
<dbReference type="AlphaFoldDB" id="A0A1U7M7G5"/>
<feature type="domain" description="Dipicolinate synthase subunit A N-terminal" evidence="2">
    <location>
        <begin position="6"/>
        <end position="119"/>
    </location>
</feature>
<evidence type="ECO:0000313" key="4">
    <source>
        <dbReference type="Proteomes" id="UP000186112"/>
    </source>
</evidence>
<protein>
    <submittedName>
        <fullName evidence="3">Dipicolinate synthase subunit A</fullName>
        <ecNumber evidence="3">1.3.1.-</ecNumber>
    </submittedName>
</protein>
<name>A0A1U7M7G5_TISCR</name>
<organism evidence="3 4">
    <name type="scientific">Tissierella creatinophila DSM 6911</name>
    <dbReference type="NCBI Taxonomy" id="1123403"/>
    <lineage>
        <taxon>Bacteria</taxon>
        <taxon>Bacillati</taxon>
        <taxon>Bacillota</taxon>
        <taxon>Tissierellia</taxon>
        <taxon>Tissierellales</taxon>
        <taxon>Tissierellaceae</taxon>
        <taxon>Tissierella</taxon>
    </lineage>
</organism>
<feature type="domain" description="D-isomer specific 2-hydroxyacid dehydrogenase NAD-binding" evidence="1">
    <location>
        <begin position="146"/>
        <end position="239"/>
    </location>
</feature>
<dbReference type="InterPro" id="IPR031629">
    <property type="entry name" value="DpaA_N"/>
</dbReference>
<dbReference type="InterPro" id="IPR036291">
    <property type="entry name" value="NAD(P)-bd_dom_sf"/>
</dbReference>
<evidence type="ECO:0000259" key="2">
    <source>
        <dbReference type="Pfam" id="PF16924"/>
    </source>
</evidence>
<dbReference type="RefSeq" id="WP_075725171.1">
    <property type="nucleotide sequence ID" value="NZ_LTDM01000010.1"/>
</dbReference>
<dbReference type="SUPFAM" id="SSF51735">
    <property type="entry name" value="NAD(P)-binding Rossmann-fold domains"/>
    <property type="match status" value="2"/>
</dbReference>
<dbReference type="Proteomes" id="UP000186112">
    <property type="component" value="Unassembled WGS sequence"/>
</dbReference>
<dbReference type="EMBL" id="LTDM01000010">
    <property type="protein sequence ID" value="OLS03263.1"/>
    <property type="molecule type" value="Genomic_DNA"/>
</dbReference>